<dbReference type="PROSITE" id="PS50871">
    <property type="entry name" value="C1Q"/>
    <property type="match status" value="1"/>
</dbReference>
<dbReference type="PANTHER" id="PTHR22923">
    <property type="entry name" value="CEREBELLIN-RELATED"/>
    <property type="match status" value="1"/>
</dbReference>
<protein>
    <recommendedName>
        <fullName evidence="5">C1q domain-containing protein</fullName>
    </recommendedName>
</protein>
<dbReference type="Pfam" id="PF00386">
    <property type="entry name" value="C1q"/>
    <property type="match status" value="1"/>
</dbReference>
<comment type="caution">
    <text evidence="6">The sequence shown here is derived from an EMBL/GenBank/DDBJ whole genome shotgun (WGS) entry which is preliminary data.</text>
</comment>
<evidence type="ECO:0000256" key="2">
    <source>
        <dbReference type="ARBA" id="ARBA00022525"/>
    </source>
</evidence>
<feature type="signal peptide" evidence="4">
    <location>
        <begin position="1"/>
        <end position="22"/>
    </location>
</feature>
<evidence type="ECO:0000256" key="3">
    <source>
        <dbReference type="ARBA" id="ARBA00022729"/>
    </source>
</evidence>
<sequence>MIRVKFILQFLTVYTLLLYAASDKPNTIETDDSRLDRIEEMITNPNERIRTLENIIINQKPDILNLKIKNRVHERKFWRVSQILGRSSQTMATKVVGSYANDLKNSKIQEKHEVLVKKKRLLEGSMVTTPVPTQKAVTAFYAYMSKSENIPGTHHTLIFDTAITNENNGYHPFSGIFIAPEKGIYVFSFSIRLECHSYGPYELVKNSQVVGVVFSDIRQVCLQDQITGTMVITANKGDDIYVRTHATTSHIGLIPSDDNGRSSFAGWLILN</sequence>
<dbReference type="InterPro" id="IPR050822">
    <property type="entry name" value="Cerebellin_Synaptic_Org"/>
</dbReference>
<dbReference type="Proteomes" id="UP000596742">
    <property type="component" value="Unassembled WGS sequence"/>
</dbReference>
<dbReference type="SUPFAM" id="SSF49842">
    <property type="entry name" value="TNF-like"/>
    <property type="match status" value="1"/>
</dbReference>
<dbReference type="AlphaFoldDB" id="A0A8B6HKA6"/>
<keyword evidence="3 4" id="KW-0732">Signal</keyword>
<dbReference type="InterPro" id="IPR008983">
    <property type="entry name" value="Tumour_necrosis_fac-like_dom"/>
</dbReference>
<feature type="chain" id="PRO_5032955759" description="C1q domain-containing protein" evidence="4">
    <location>
        <begin position="23"/>
        <end position="271"/>
    </location>
</feature>
<dbReference type="EMBL" id="UYJE01010121">
    <property type="protein sequence ID" value="VDI79918.1"/>
    <property type="molecule type" value="Genomic_DNA"/>
</dbReference>
<feature type="domain" description="C1q" evidence="5">
    <location>
        <begin position="133"/>
        <end position="271"/>
    </location>
</feature>
<keyword evidence="2" id="KW-0964">Secreted</keyword>
<dbReference type="PRINTS" id="PR00007">
    <property type="entry name" value="COMPLEMNTC1Q"/>
</dbReference>
<evidence type="ECO:0000313" key="7">
    <source>
        <dbReference type="Proteomes" id="UP000596742"/>
    </source>
</evidence>
<dbReference type="InterPro" id="IPR001073">
    <property type="entry name" value="C1q_dom"/>
</dbReference>
<accession>A0A8B6HKA6</accession>
<evidence type="ECO:0000313" key="6">
    <source>
        <dbReference type="EMBL" id="VDI79918.1"/>
    </source>
</evidence>
<evidence type="ECO:0000256" key="4">
    <source>
        <dbReference type="SAM" id="SignalP"/>
    </source>
</evidence>
<dbReference type="OrthoDB" id="6155906at2759"/>
<reference evidence="6" key="1">
    <citation type="submission" date="2018-11" db="EMBL/GenBank/DDBJ databases">
        <authorList>
            <person name="Alioto T."/>
            <person name="Alioto T."/>
        </authorList>
    </citation>
    <scope>NUCLEOTIDE SEQUENCE</scope>
</reference>
<proteinExistence type="predicted"/>
<keyword evidence="7" id="KW-1185">Reference proteome</keyword>
<organism evidence="6 7">
    <name type="scientific">Mytilus galloprovincialis</name>
    <name type="common">Mediterranean mussel</name>
    <dbReference type="NCBI Taxonomy" id="29158"/>
    <lineage>
        <taxon>Eukaryota</taxon>
        <taxon>Metazoa</taxon>
        <taxon>Spiralia</taxon>
        <taxon>Lophotrochozoa</taxon>
        <taxon>Mollusca</taxon>
        <taxon>Bivalvia</taxon>
        <taxon>Autobranchia</taxon>
        <taxon>Pteriomorphia</taxon>
        <taxon>Mytilida</taxon>
        <taxon>Mytiloidea</taxon>
        <taxon>Mytilidae</taxon>
        <taxon>Mytilinae</taxon>
        <taxon>Mytilus</taxon>
    </lineage>
</organism>
<evidence type="ECO:0000256" key="1">
    <source>
        <dbReference type="ARBA" id="ARBA00004613"/>
    </source>
</evidence>
<gene>
    <name evidence="6" type="ORF">MGAL_10B070880</name>
</gene>
<name>A0A8B6HKA6_MYTGA</name>
<evidence type="ECO:0000259" key="5">
    <source>
        <dbReference type="PROSITE" id="PS50871"/>
    </source>
</evidence>
<dbReference type="GO" id="GO:0005576">
    <property type="term" value="C:extracellular region"/>
    <property type="evidence" value="ECO:0007669"/>
    <property type="project" value="UniProtKB-SubCell"/>
</dbReference>
<dbReference type="Gene3D" id="2.60.120.40">
    <property type="match status" value="1"/>
</dbReference>
<dbReference type="SMART" id="SM00110">
    <property type="entry name" value="C1Q"/>
    <property type="match status" value="1"/>
</dbReference>
<dbReference type="PANTHER" id="PTHR22923:SF116">
    <property type="entry name" value="C1Q DOMAIN-CONTAINING PROTEIN"/>
    <property type="match status" value="1"/>
</dbReference>
<comment type="subcellular location">
    <subcellularLocation>
        <location evidence="1">Secreted</location>
    </subcellularLocation>
</comment>